<keyword evidence="3 6" id="KW-0812">Transmembrane</keyword>
<evidence type="ECO:0000313" key="8">
    <source>
        <dbReference type="Proteomes" id="UP000320762"/>
    </source>
</evidence>
<dbReference type="OrthoDB" id="430207at2759"/>
<dbReference type="PANTHER" id="PTHR11266:SF17">
    <property type="entry name" value="PROTEIN MPV17"/>
    <property type="match status" value="1"/>
</dbReference>
<dbReference type="GO" id="GO:0016020">
    <property type="term" value="C:membrane"/>
    <property type="evidence" value="ECO:0007669"/>
    <property type="project" value="UniProtKB-SubCell"/>
</dbReference>
<evidence type="ECO:0000256" key="3">
    <source>
        <dbReference type="ARBA" id="ARBA00022692"/>
    </source>
</evidence>
<keyword evidence="8" id="KW-1185">Reference proteome</keyword>
<dbReference type="InterPro" id="IPR007248">
    <property type="entry name" value="Mpv17_PMP22"/>
</dbReference>
<dbReference type="GO" id="GO:0005739">
    <property type="term" value="C:mitochondrion"/>
    <property type="evidence" value="ECO:0007669"/>
    <property type="project" value="TreeGrafter"/>
</dbReference>
<dbReference type="Pfam" id="PF04117">
    <property type="entry name" value="Mpv17_PMP22"/>
    <property type="match status" value="1"/>
</dbReference>
<organism evidence="7 8">
    <name type="scientific">Schizophyllum amplum</name>
    <dbReference type="NCBI Taxonomy" id="97359"/>
    <lineage>
        <taxon>Eukaryota</taxon>
        <taxon>Fungi</taxon>
        <taxon>Dikarya</taxon>
        <taxon>Basidiomycota</taxon>
        <taxon>Agaricomycotina</taxon>
        <taxon>Agaricomycetes</taxon>
        <taxon>Agaricomycetidae</taxon>
        <taxon>Agaricales</taxon>
        <taxon>Schizophyllaceae</taxon>
        <taxon>Schizophyllum</taxon>
    </lineage>
</organism>
<sequence>MASLFRAYNSALIRRPFLTQCASAATLFGAGDVVAQQWIEKKGTDHDFLRTARLGFYGGCLFGPPIVMWFNFLNKLKFANATTGVVARTAIDQGMMSPIAITWFFGWMSTLEGKPSEAPEKLKSAFVPTLLRNWAVFVPVQILNFSVVPPQGRFVFVSIVNLFWNTYLSAVNAQQKALLDQEQKARDLVPGTAIVENIKG</sequence>
<protein>
    <recommendedName>
        <fullName evidence="9">Protein SYM1</fullName>
    </recommendedName>
</protein>
<evidence type="ECO:0008006" key="9">
    <source>
        <dbReference type="Google" id="ProtNLM"/>
    </source>
</evidence>
<dbReference type="EMBL" id="VDMD01000002">
    <property type="protein sequence ID" value="TRM68541.1"/>
    <property type="molecule type" value="Genomic_DNA"/>
</dbReference>
<evidence type="ECO:0000256" key="6">
    <source>
        <dbReference type="RuleBase" id="RU363053"/>
    </source>
</evidence>
<feature type="transmembrane region" description="Helical" evidence="6">
    <location>
        <begin position="54"/>
        <end position="73"/>
    </location>
</feature>
<dbReference type="Proteomes" id="UP000320762">
    <property type="component" value="Unassembled WGS sequence"/>
</dbReference>
<dbReference type="AlphaFoldDB" id="A0A550CUS6"/>
<comment type="caution">
    <text evidence="7">The sequence shown here is derived from an EMBL/GenBank/DDBJ whole genome shotgun (WGS) entry which is preliminary data.</text>
</comment>
<comment type="caution">
    <text evidence="6">Lacks conserved residue(s) required for the propagation of feature annotation.</text>
</comment>
<evidence type="ECO:0000313" key="7">
    <source>
        <dbReference type="EMBL" id="TRM68541.1"/>
    </source>
</evidence>
<keyword evidence="4 6" id="KW-1133">Transmembrane helix</keyword>
<dbReference type="PANTHER" id="PTHR11266">
    <property type="entry name" value="PEROXISOMAL MEMBRANE PROTEIN 2, PXMP2 MPV17"/>
    <property type="match status" value="1"/>
</dbReference>
<evidence type="ECO:0000256" key="1">
    <source>
        <dbReference type="ARBA" id="ARBA00004141"/>
    </source>
</evidence>
<reference evidence="7 8" key="1">
    <citation type="journal article" date="2019" name="New Phytol.">
        <title>Comparative genomics reveals unique wood-decay strategies and fruiting body development in the Schizophyllaceae.</title>
        <authorList>
            <person name="Almasi E."/>
            <person name="Sahu N."/>
            <person name="Krizsan K."/>
            <person name="Balint B."/>
            <person name="Kovacs G.M."/>
            <person name="Kiss B."/>
            <person name="Cseklye J."/>
            <person name="Drula E."/>
            <person name="Henrissat B."/>
            <person name="Nagy I."/>
            <person name="Chovatia M."/>
            <person name="Adam C."/>
            <person name="LaButti K."/>
            <person name="Lipzen A."/>
            <person name="Riley R."/>
            <person name="Grigoriev I.V."/>
            <person name="Nagy L.G."/>
        </authorList>
    </citation>
    <scope>NUCLEOTIDE SEQUENCE [LARGE SCALE GENOMIC DNA]</scope>
    <source>
        <strain evidence="7 8">NL-1724</strain>
    </source>
</reference>
<gene>
    <name evidence="7" type="ORF">BD626DRAFT_482044</name>
</gene>
<evidence type="ECO:0000256" key="5">
    <source>
        <dbReference type="ARBA" id="ARBA00023136"/>
    </source>
</evidence>
<accession>A0A550CUS6</accession>
<dbReference type="STRING" id="97359.A0A550CUS6"/>
<comment type="subcellular location">
    <subcellularLocation>
        <location evidence="1">Membrane</location>
        <topology evidence="1">Multi-pass membrane protein</topology>
    </subcellularLocation>
</comment>
<comment type="similarity">
    <text evidence="2 6">Belongs to the peroxisomal membrane protein PXMP2/4 family.</text>
</comment>
<evidence type="ECO:0000256" key="4">
    <source>
        <dbReference type="ARBA" id="ARBA00022989"/>
    </source>
</evidence>
<evidence type="ECO:0000256" key="2">
    <source>
        <dbReference type="ARBA" id="ARBA00006824"/>
    </source>
</evidence>
<name>A0A550CUS6_9AGAR</name>
<proteinExistence type="inferred from homology"/>
<keyword evidence="5 6" id="KW-0472">Membrane</keyword>